<evidence type="ECO:0000259" key="10">
    <source>
        <dbReference type="PROSITE" id="PS50893"/>
    </source>
</evidence>
<evidence type="ECO:0000256" key="6">
    <source>
        <dbReference type="ARBA" id="ARBA00022840"/>
    </source>
</evidence>
<keyword evidence="3" id="KW-0813">Transport</keyword>
<gene>
    <name evidence="12" type="ORF">BJG266_LOCUS7454</name>
    <name evidence="13" type="ORF">QVE165_LOCUS24152</name>
    <name evidence="14" type="ORF">QVE165_LOCUS24226</name>
</gene>
<keyword evidence="7 9" id="KW-1133">Transmembrane helix</keyword>
<dbReference type="OrthoDB" id="6500128at2759"/>
<keyword evidence="8 9" id="KW-0472">Membrane</keyword>
<dbReference type="InterPro" id="IPR003439">
    <property type="entry name" value="ABC_transporter-like_ATP-bd"/>
</dbReference>
<feature type="domain" description="ABC transporter" evidence="10">
    <location>
        <begin position="1032"/>
        <end position="1269"/>
    </location>
</feature>
<dbReference type="InterPro" id="IPR003593">
    <property type="entry name" value="AAA+_ATPase"/>
</dbReference>
<evidence type="ECO:0000256" key="3">
    <source>
        <dbReference type="ARBA" id="ARBA00022448"/>
    </source>
</evidence>
<dbReference type="InterPro" id="IPR027417">
    <property type="entry name" value="P-loop_NTPase"/>
</dbReference>
<dbReference type="AlphaFoldDB" id="A0A813VIN8"/>
<dbReference type="GO" id="GO:0016887">
    <property type="term" value="F:ATP hydrolysis activity"/>
    <property type="evidence" value="ECO:0007669"/>
    <property type="project" value="InterPro"/>
</dbReference>
<evidence type="ECO:0000313" key="14">
    <source>
        <dbReference type="EMBL" id="CAF1172913.1"/>
    </source>
</evidence>
<reference evidence="12" key="1">
    <citation type="submission" date="2021-02" db="EMBL/GenBank/DDBJ databases">
        <authorList>
            <person name="Nowell W R."/>
        </authorList>
    </citation>
    <scope>NUCLEOTIDE SEQUENCE</scope>
</reference>
<dbReference type="Proteomes" id="UP000663877">
    <property type="component" value="Unassembled WGS sequence"/>
</dbReference>
<accession>A0A813VIN8</accession>
<feature type="transmembrane region" description="Helical" evidence="9">
    <location>
        <begin position="247"/>
        <end position="266"/>
    </location>
</feature>
<dbReference type="GO" id="GO:0140359">
    <property type="term" value="F:ABC-type transporter activity"/>
    <property type="evidence" value="ECO:0007669"/>
    <property type="project" value="InterPro"/>
</dbReference>
<keyword evidence="15" id="KW-1185">Reference proteome</keyword>
<dbReference type="PROSITE" id="PS00211">
    <property type="entry name" value="ABC_TRANSPORTER_1"/>
    <property type="match status" value="2"/>
</dbReference>
<dbReference type="FunFam" id="3.40.50.300:FF:000997">
    <property type="entry name" value="Multidrug resistance-associated protein 1"/>
    <property type="match status" value="1"/>
</dbReference>
<dbReference type="GO" id="GO:0005524">
    <property type="term" value="F:ATP binding"/>
    <property type="evidence" value="ECO:0007669"/>
    <property type="project" value="UniProtKB-KW"/>
</dbReference>
<dbReference type="InterPro" id="IPR050173">
    <property type="entry name" value="ABC_transporter_C-like"/>
</dbReference>
<evidence type="ECO:0000256" key="8">
    <source>
        <dbReference type="ARBA" id="ARBA00023136"/>
    </source>
</evidence>
<dbReference type="EMBL" id="CAJNOM010000167">
    <property type="protein sequence ID" value="CAF1171588.1"/>
    <property type="molecule type" value="Genomic_DNA"/>
</dbReference>
<dbReference type="PROSITE" id="PS50893">
    <property type="entry name" value="ABC_TRANSPORTER_2"/>
    <property type="match status" value="2"/>
</dbReference>
<dbReference type="SUPFAM" id="SSF52540">
    <property type="entry name" value="P-loop containing nucleoside triphosphate hydrolases"/>
    <property type="match status" value="2"/>
</dbReference>
<evidence type="ECO:0000313" key="13">
    <source>
        <dbReference type="EMBL" id="CAF1171588.1"/>
    </source>
</evidence>
<dbReference type="InterPro" id="IPR044726">
    <property type="entry name" value="ABCC_6TM_D2"/>
</dbReference>
<feature type="transmembrane region" description="Helical" evidence="9">
    <location>
        <begin position="330"/>
        <end position="351"/>
    </location>
</feature>
<feature type="transmembrane region" description="Helical" evidence="9">
    <location>
        <begin position="220"/>
        <end position="241"/>
    </location>
</feature>
<feature type="transmembrane region" description="Helical" evidence="9">
    <location>
        <begin position="108"/>
        <end position="127"/>
    </location>
</feature>
<protein>
    <submittedName>
        <fullName evidence="12">Uncharacterized protein</fullName>
    </submittedName>
</protein>
<evidence type="ECO:0000256" key="7">
    <source>
        <dbReference type="ARBA" id="ARBA00022989"/>
    </source>
</evidence>
<feature type="domain" description="ABC transmembrane type-1" evidence="11">
    <location>
        <begin position="718"/>
        <end position="995"/>
    </location>
</feature>
<feature type="transmembrane region" description="Helical" evidence="9">
    <location>
        <begin position="712"/>
        <end position="734"/>
    </location>
</feature>
<evidence type="ECO:0000313" key="16">
    <source>
        <dbReference type="Proteomes" id="UP000663877"/>
    </source>
</evidence>
<dbReference type="PANTHER" id="PTHR24223:SF456">
    <property type="entry name" value="MULTIDRUG RESISTANCE-ASSOCIATED PROTEIN LETHAL(2)03659"/>
    <property type="match status" value="1"/>
</dbReference>
<dbReference type="Gene3D" id="3.40.50.300">
    <property type="entry name" value="P-loop containing nucleotide triphosphate hydrolases"/>
    <property type="match status" value="2"/>
</dbReference>
<dbReference type="CDD" id="cd18580">
    <property type="entry name" value="ABC_6TM_ABCC_D2"/>
    <property type="match status" value="1"/>
</dbReference>
<dbReference type="PANTHER" id="PTHR24223">
    <property type="entry name" value="ATP-BINDING CASSETTE SUB-FAMILY C"/>
    <property type="match status" value="1"/>
</dbReference>
<dbReference type="PROSITE" id="PS50929">
    <property type="entry name" value="ABC_TM1F"/>
    <property type="match status" value="2"/>
</dbReference>
<evidence type="ECO:0000313" key="15">
    <source>
        <dbReference type="Proteomes" id="UP000663832"/>
    </source>
</evidence>
<dbReference type="SUPFAM" id="SSF90123">
    <property type="entry name" value="ABC transporter transmembrane region"/>
    <property type="match status" value="2"/>
</dbReference>
<feature type="transmembrane region" description="Helical" evidence="9">
    <location>
        <begin position="754"/>
        <end position="772"/>
    </location>
</feature>
<dbReference type="CDD" id="cd03244">
    <property type="entry name" value="ABCC_MRP_domain2"/>
    <property type="match status" value="1"/>
</dbReference>
<feature type="domain" description="ABC transmembrane type-1" evidence="11">
    <location>
        <begin position="109"/>
        <end position="389"/>
    </location>
</feature>
<evidence type="ECO:0000256" key="2">
    <source>
        <dbReference type="ARBA" id="ARBA00009726"/>
    </source>
</evidence>
<dbReference type="EMBL" id="CAJNOM010000168">
    <property type="protein sequence ID" value="CAF1172913.1"/>
    <property type="molecule type" value="Genomic_DNA"/>
</dbReference>
<keyword evidence="5" id="KW-0547">Nucleotide-binding</keyword>
<dbReference type="EMBL" id="CAJNOI010000022">
    <property type="protein sequence ID" value="CAF0843689.1"/>
    <property type="molecule type" value="Genomic_DNA"/>
</dbReference>
<dbReference type="GO" id="GO:0016020">
    <property type="term" value="C:membrane"/>
    <property type="evidence" value="ECO:0007669"/>
    <property type="project" value="UniProtKB-SubCell"/>
</dbReference>
<comment type="subcellular location">
    <subcellularLocation>
        <location evidence="1">Membrane</location>
        <topology evidence="1">Multi-pass membrane protein</topology>
    </subcellularLocation>
</comment>
<dbReference type="InterPro" id="IPR011527">
    <property type="entry name" value="ABC1_TM_dom"/>
</dbReference>
<evidence type="ECO:0000256" key="9">
    <source>
        <dbReference type="SAM" id="Phobius"/>
    </source>
</evidence>
<feature type="transmembrane region" description="Helical" evidence="9">
    <location>
        <begin position="838"/>
        <end position="868"/>
    </location>
</feature>
<dbReference type="Proteomes" id="UP000663832">
    <property type="component" value="Unassembled WGS sequence"/>
</dbReference>
<dbReference type="FunFam" id="1.20.1560.10:FF:000010">
    <property type="entry name" value="Multidrug resistance-associated ABC transporter"/>
    <property type="match status" value="1"/>
</dbReference>
<keyword evidence="6" id="KW-0067">ATP-binding</keyword>
<dbReference type="SMART" id="SM00382">
    <property type="entry name" value="AAA"/>
    <property type="match status" value="2"/>
</dbReference>
<evidence type="ECO:0000259" key="11">
    <source>
        <dbReference type="PROSITE" id="PS50929"/>
    </source>
</evidence>
<dbReference type="Pfam" id="PF00005">
    <property type="entry name" value="ABC_tran"/>
    <property type="match status" value="2"/>
</dbReference>
<feature type="transmembrane region" description="Helical" evidence="9">
    <location>
        <begin position="147"/>
        <end position="169"/>
    </location>
</feature>
<dbReference type="FunFam" id="1.20.1560.10:FF:000006">
    <property type="entry name" value="ATP-binding cassette, sub-family C (CFTR/MRP), member 9"/>
    <property type="match status" value="1"/>
</dbReference>
<dbReference type="CDD" id="cd03250">
    <property type="entry name" value="ABCC_MRP_domain1"/>
    <property type="match status" value="1"/>
</dbReference>
<evidence type="ECO:0000256" key="1">
    <source>
        <dbReference type="ARBA" id="ARBA00004141"/>
    </source>
</evidence>
<dbReference type="InterPro" id="IPR017871">
    <property type="entry name" value="ABC_transporter-like_CS"/>
</dbReference>
<proteinExistence type="inferred from homology"/>
<sequence>MTDNINTATAASTHTKETSIPILSDNRKPCALDWAESSWIRWIYVILWSWLNPILNIGYKRELTIDDLYDVSSNDECGLFLKKLETALEKHESMGTFKIIVKVFSKECFLVGLILFPYIAVKIAQPLLLKQIVLTIHDSNIASYEGYLYAIGLGVATVLQACIHHQYFFRSTRLGMHVRIAFTSFIYKRLLSLPTSSTMKTTTGHLVNLISNDLSKLANLSAYIHQLWAAPFEAIIVFVLIWKQIGIPTIFGYGVLLLLVPLQLFFSKQFGTYRNNTIEWSDKRVKTINEILVGCQIVKMYRWEEALEAIVYDARKNELNSIQKASRIRAINMGISFASLSIISLATFGGSWLMGQVLSSTDIFMILSLFSNLRYPLTIALPYTIEVLSESRIASKRINSFMNLSKQTVRTKTLHECSSGNVNPILGSIVIDRASFTWGSTHTIELKDIDLNVNPGSLVGIIGTTGSCKSSLFAAILGEMSLIEGTSKVYGKIAYVSQTGWIFAGTIRENIVFCKPFDKEKYERVLRSCRLFADLRSFSAGDATVLSEKGVNLSGGQKARISLARALYTEADIYLFDDPLAAVDSSVARKIFEQCISNNGILKNKTRLLVTHQLQFLPEFDYCVLLDHGKIEKQGSFNELLSIDRIKTAYEKQEYNTNITTETNRRRDSDVYDCDVTDQSETIDEFSIVKNEISVHGAVNINIWLKLFTSDYGWIGLIVLIFVMFLGEVASNAANVWLSLWSSKSEIEQRKANYSYIYLGLVISTWIIAMIRADFFLRLILCGASALHNTMFKGILYSSLRFYESNPVGRILNRFGKDQHVIDELLPTTFFDTVQSSLMVLGCIVIVGMSIPWVLLILIPTIPLFLWLRRYYLKSSRNLKRLESTTTSSVYALFSSSLNGLMTIRAFNMENHFVDLFIDKVNTHTRASFIFICSGKWLGLRLDLMTCCFTFITGILSITLRNSLDASSVALGLSYCISLTSLFQWTVRQSADTENYMTSAERIDEYSHIPSESDFYKGESKPPPNWPIEGRIEFKNYKLSYRSELEPALKTINLEIAPRNKIGIIGRTGAGKSSIFQALFRLTDKSTTSGQILIDGIDINTLSLNDLRSVLNIIPQSPVLFSNTLRYNLDPFKHCTDEQIWDALESVQLKSTIDKLQDKLNTQVAEYGSNFSVGECQLICVARAILKKQCKILLIDEGTAHVDTKTDEIIQKILHEKFINQTVIIIAHRLNTIMNSDKIVVMNDGLITEYDTSEEVFTEQNELLTYMNNESVL</sequence>
<evidence type="ECO:0000256" key="4">
    <source>
        <dbReference type="ARBA" id="ARBA00022692"/>
    </source>
</evidence>
<dbReference type="FunFam" id="3.40.50.300:FF:000163">
    <property type="entry name" value="Multidrug resistance-associated protein member 4"/>
    <property type="match status" value="1"/>
</dbReference>
<comment type="caution">
    <text evidence="12">The sequence shown here is derived from an EMBL/GenBank/DDBJ whole genome shotgun (WGS) entry which is preliminary data.</text>
</comment>
<comment type="similarity">
    <text evidence="2">Belongs to the ABC transporter superfamily. ABCC family. Conjugate transporter (TC 3.A.1.208) subfamily.</text>
</comment>
<feature type="transmembrane region" description="Helical" evidence="9">
    <location>
        <begin position="927"/>
        <end position="956"/>
    </location>
</feature>
<evidence type="ECO:0000256" key="5">
    <source>
        <dbReference type="ARBA" id="ARBA00022741"/>
    </source>
</evidence>
<organism evidence="12 16">
    <name type="scientific">Adineta steineri</name>
    <dbReference type="NCBI Taxonomy" id="433720"/>
    <lineage>
        <taxon>Eukaryota</taxon>
        <taxon>Metazoa</taxon>
        <taxon>Spiralia</taxon>
        <taxon>Gnathifera</taxon>
        <taxon>Rotifera</taxon>
        <taxon>Eurotatoria</taxon>
        <taxon>Bdelloidea</taxon>
        <taxon>Adinetida</taxon>
        <taxon>Adinetidae</taxon>
        <taxon>Adineta</taxon>
    </lineage>
</organism>
<dbReference type="Pfam" id="PF00664">
    <property type="entry name" value="ABC_membrane"/>
    <property type="match status" value="2"/>
</dbReference>
<dbReference type="Gene3D" id="1.20.1560.10">
    <property type="entry name" value="ABC transporter type 1, transmembrane domain"/>
    <property type="match status" value="2"/>
</dbReference>
<feature type="domain" description="ABC transporter" evidence="10">
    <location>
        <begin position="429"/>
        <end position="653"/>
    </location>
</feature>
<evidence type="ECO:0000313" key="12">
    <source>
        <dbReference type="EMBL" id="CAF0843689.1"/>
    </source>
</evidence>
<keyword evidence="4 9" id="KW-0812">Transmembrane</keyword>
<dbReference type="InterPro" id="IPR036640">
    <property type="entry name" value="ABC1_TM_sf"/>
</dbReference>
<name>A0A813VIN8_9BILA</name>